<accession>A0A511NBZ7</accession>
<evidence type="ECO:0000259" key="2">
    <source>
        <dbReference type="Pfam" id="PF12850"/>
    </source>
</evidence>
<dbReference type="GO" id="GO:0016791">
    <property type="term" value="F:phosphatase activity"/>
    <property type="evidence" value="ECO:0007669"/>
    <property type="project" value="TreeGrafter"/>
</dbReference>
<dbReference type="InterPro" id="IPR050126">
    <property type="entry name" value="Ap4A_hydrolase"/>
</dbReference>
<dbReference type="PANTHER" id="PTHR42850:SF2">
    <property type="entry name" value="BLL5683 PROTEIN"/>
    <property type="match status" value="1"/>
</dbReference>
<protein>
    <submittedName>
        <fullName evidence="3">Phosphoesterase</fullName>
    </submittedName>
</protein>
<proteinExistence type="inferred from homology"/>
<gene>
    <name evidence="3" type="ORF">EB1_01030</name>
</gene>
<dbReference type="PANTHER" id="PTHR42850">
    <property type="entry name" value="METALLOPHOSPHOESTERASE"/>
    <property type="match status" value="1"/>
</dbReference>
<dbReference type="InterPro" id="IPR029052">
    <property type="entry name" value="Metallo-depent_PP-like"/>
</dbReference>
<dbReference type="AlphaFoldDB" id="A0A511NBZ7"/>
<keyword evidence="4" id="KW-1185">Reference proteome</keyword>
<dbReference type="Gene3D" id="3.60.21.10">
    <property type="match status" value="1"/>
</dbReference>
<dbReference type="Proteomes" id="UP000321245">
    <property type="component" value="Unassembled WGS sequence"/>
</dbReference>
<comment type="similarity">
    <text evidence="1">Belongs to the metallophosphoesterase superfamily. YfcE family.</text>
</comment>
<dbReference type="SUPFAM" id="SSF56300">
    <property type="entry name" value="Metallo-dependent phosphatases"/>
    <property type="match status" value="1"/>
</dbReference>
<evidence type="ECO:0000256" key="1">
    <source>
        <dbReference type="ARBA" id="ARBA00008950"/>
    </source>
</evidence>
<comment type="caution">
    <text evidence="3">The sequence shown here is derived from an EMBL/GenBank/DDBJ whole genome shotgun (WGS) entry which is preliminary data.</text>
</comment>
<dbReference type="InterPro" id="IPR011152">
    <property type="entry name" value="Pesterase_MJ0912"/>
</dbReference>
<sequence>MIFKQSMIQIAIISDIHGNIVALNEVLADIKKKNISHVYCLGDLVDFAPWSNEVISFFRNNRIPCILGNHDERIAFDLPIIPLTHHDDDETENRIQAINHSKQHVISEHKEWLSTLPYQLELVYKIGKSYQKILLVHASLHSNDEYVYESDEKREMYSKLKEKAINVLVMGHTHQSYIQQISDVLFVNSGSVGRSKEEDRKATYCVLTLNEHKVNAEIVKVDYPVQEVISAIYASEIPDFYGDFLAKDFNL</sequence>
<dbReference type="Pfam" id="PF12850">
    <property type="entry name" value="Metallophos_2"/>
    <property type="match status" value="1"/>
</dbReference>
<dbReference type="GO" id="GO:0005737">
    <property type="term" value="C:cytoplasm"/>
    <property type="evidence" value="ECO:0007669"/>
    <property type="project" value="TreeGrafter"/>
</dbReference>
<reference evidence="3 4" key="1">
    <citation type="submission" date="2019-07" db="EMBL/GenBank/DDBJ databases">
        <title>Whole genome shotgun sequence of Empedobacter brevis NBRC 14943.</title>
        <authorList>
            <person name="Hosoyama A."/>
            <person name="Uohara A."/>
            <person name="Ohji S."/>
            <person name="Ichikawa N."/>
        </authorList>
    </citation>
    <scope>NUCLEOTIDE SEQUENCE [LARGE SCALE GENOMIC DNA]</scope>
    <source>
        <strain evidence="3 4">NBRC 14943</strain>
    </source>
</reference>
<evidence type="ECO:0000313" key="4">
    <source>
        <dbReference type="Proteomes" id="UP000321245"/>
    </source>
</evidence>
<dbReference type="InterPro" id="IPR024654">
    <property type="entry name" value="Calcineurin-like_PHP_lpxH"/>
</dbReference>
<dbReference type="EMBL" id="BJXC01000001">
    <property type="protein sequence ID" value="GEM50313.1"/>
    <property type="molecule type" value="Genomic_DNA"/>
</dbReference>
<organism evidence="3 4">
    <name type="scientific">Empedobacter brevis NBRC 14943 = ATCC 43319</name>
    <dbReference type="NCBI Taxonomy" id="1218108"/>
    <lineage>
        <taxon>Bacteria</taxon>
        <taxon>Pseudomonadati</taxon>
        <taxon>Bacteroidota</taxon>
        <taxon>Flavobacteriia</taxon>
        <taxon>Flavobacteriales</taxon>
        <taxon>Weeksellaceae</taxon>
        <taxon>Empedobacter</taxon>
    </lineage>
</organism>
<name>A0A511NBZ7_9FLAO</name>
<dbReference type="PIRSF" id="PIRSF000883">
    <property type="entry name" value="Pesterase_MJ0912"/>
    <property type="match status" value="1"/>
</dbReference>
<dbReference type="STRING" id="1218108.GCA_000382425_00101"/>
<evidence type="ECO:0000313" key="3">
    <source>
        <dbReference type="EMBL" id="GEM50313.1"/>
    </source>
</evidence>
<feature type="domain" description="Calcineurin-like phosphoesterase" evidence="2">
    <location>
        <begin position="9"/>
        <end position="211"/>
    </location>
</feature>